<sequence>MLAIRSPNEAYRRVDFDARVEGADPRHLVGLCYEQLVSSLGSAIFAQDRGDNSLKSKALTRALSAITALKMGVSGSDATAQALTHLYEAARRAILDSALNFDAKVLGTIRQDFLEISQAMNLSNQTN</sequence>
<comment type="caution">
    <text evidence="1">The sequence shown here is derived from an EMBL/GenBank/DDBJ whole genome shotgun (WGS) entry which is preliminary data.</text>
</comment>
<gene>
    <name evidence="1" type="ORF">WG901_12610</name>
</gene>
<reference evidence="1 2" key="1">
    <citation type="submission" date="2024-03" db="EMBL/GenBank/DDBJ databases">
        <authorList>
            <person name="Jo J.-H."/>
        </authorList>
    </citation>
    <scope>NUCLEOTIDE SEQUENCE [LARGE SCALE GENOMIC DNA]</scope>
    <source>
        <strain evidence="1 2">PS1R-30</strain>
    </source>
</reference>
<dbReference type="Proteomes" id="UP001361239">
    <property type="component" value="Unassembled WGS sequence"/>
</dbReference>
<dbReference type="InterPro" id="IPR036584">
    <property type="entry name" value="FliS_sf"/>
</dbReference>
<organism evidence="1 2">
    <name type="scientific">Novosphingobium anseongense</name>
    <dbReference type="NCBI Taxonomy" id="3133436"/>
    <lineage>
        <taxon>Bacteria</taxon>
        <taxon>Pseudomonadati</taxon>
        <taxon>Pseudomonadota</taxon>
        <taxon>Alphaproteobacteria</taxon>
        <taxon>Sphingomonadales</taxon>
        <taxon>Sphingomonadaceae</taxon>
        <taxon>Novosphingobium</taxon>
    </lineage>
</organism>
<name>A0ABU8RWU3_9SPHN</name>
<dbReference type="SUPFAM" id="SSF101116">
    <property type="entry name" value="Flagellar export chaperone FliS"/>
    <property type="match status" value="1"/>
</dbReference>
<evidence type="ECO:0000313" key="2">
    <source>
        <dbReference type="Proteomes" id="UP001361239"/>
    </source>
</evidence>
<dbReference type="InterPro" id="IPR003713">
    <property type="entry name" value="FliS"/>
</dbReference>
<dbReference type="Gene3D" id="1.20.120.340">
    <property type="entry name" value="Flagellar protein FliS"/>
    <property type="match status" value="1"/>
</dbReference>
<keyword evidence="1" id="KW-0969">Cilium</keyword>
<proteinExistence type="predicted"/>
<accession>A0ABU8RWU3</accession>
<keyword evidence="1" id="KW-0966">Cell projection</keyword>
<keyword evidence="1" id="KW-0282">Flagellum</keyword>
<evidence type="ECO:0000313" key="1">
    <source>
        <dbReference type="EMBL" id="MEJ5977483.1"/>
    </source>
</evidence>
<dbReference type="EMBL" id="JBBHJZ010000002">
    <property type="protein sequence ID" value="MEJ5977483.1"/>
    <property type="molecule type" value="Genomic_DNA"/>
</dbReference>
<keyword evidence="2" id="KW-1185">Reference proteome</keyword>
<protein>
    <submittedName>
        <fullName evidence="1">Flagellar protein FliS</fullName>
    </submittedName>
</protein>
<dbReference type="Pfam" id="PF02561">
    <property type="entry name" value="FliS"/>
    <property type="match status" value="1"/>
</dbReference>
<dbReference type="RefSeq" id="WP_339587421.1">
    <property type="nucleotide sequence ID" value="NZ_JBBHJZ010000002.1"/>
</dbReference>